<evidence type="ECO:0000256" key="6">
    <source>
        <dbReference type="ARBA" id="ARBA00022705"/>
    </source>
</evidence>
<keyword evidence="8 17" id="KW-0479">Metal-binding</keyword>
<evidence type="ECO:0000256" key="11">
    <source>
        <dbReference type="ARBA" id="ARBA00022842"/>
    </source>
</evidence>
<dbReference type="Proteomes" id="UP000474061">
    <property type="component" value="Unassembled WGS sequence"/>
</dbReference>
<reference evidence="20" key="3">
    <citation type="submission" date="2021-11" db="EMBL/GenBank/DDBJ databases">
        <authorList>
            <person name="Denance N."/>
            <person name="Briand M."/>
            <person name="Dupas E."/>
            <person name="Durand K."/>
            <person name="Legendre B."/>
            <person name="Cunty A."/>
            <person name="Donnadieu C."/>
            <person name="Lopez Roques C."/>
            <person name="Cesbron S."/>
            <person name="Jacques M.A."/>
        </authorList>
    </citation>
    <scope>NUCLEOTIDE SEQUENCE</scope>
    <source>
        <strain evidence="20">CFBP8070</strain>
    </source>
</reference>
<evidence type="ECO:0000256" key="3">
    <source>
        <dbReference type="ARBA" id="ARBA00020352"/>
    </source>
</evidence>
<feature type="binding site" evidence="17">
    <location>
        <position position="13"/>
    </location>
    <ligand>
        <name>a divalent metal cation</name>
        <dbReference type="ChEBI" id="CHEBI:60240"/>
        <label>1</label>
        <note>catalytic</note>
    </ligand>
</feature>
<name>A0A9Q4MI18_XYLFS</name>
<dbReference type="EMBL" id="JAJKGN010000002">
    <property type="protein sequence ID" value="MDC6409149.1"/>
    <property type="molecule type" value="Genomic_DNA"/>
</dbReference>
<evidence type="ECO:0000313" key="20">
    <source>
        <dbReference type="EMBL" id="MDC6409149.1"/>
    </source>
</evidence>
<dbReference type="FunFam" id="3.30.420.10:FF:000012">
    <property type="entry name" value="DNA polymerase III subunit epsilon"/>
    <property type="match status" value="1"/>
</dbReference>
<evidence type="ECO:0000256" key="16">
    <source>
        <dbReference type="PIRSR" id="PIRSR606309-2"/>
    </source>
</evidence>
<keyword evidence="12 18" id="KW-0239">DNA-directed DNA polymerase</keyword>
<evidence type="ECO:0000313" key="21">
    <source>
        <dbReference type="EMBL" id="MRU23309.1"/>
    </source>
</evidence>
<evidence type="ECO:0000256" key="1">
    <source>
        <dbReference type="ARBA" id="ARBA00001936"/>
    </source>
</evidence>
<dbReference type="InterPro" id="IPR006309">
    <property type="entry name" value="DnaQ_proteo"/>
</dbReference>
<dbReference type="PANTHER" id="PTHR30231:SF41">
    <property type="entry name" value="DNA POLYMERASE III SUBUNIT EPSILON"/>
    <property type="match status" value="1"/>
</dbReference>
<comment type="caution">
    <text evidence="21">The sequence shown here is derived from an EMBL/GenBank/DDBJ whole genome shotgun (WGS) entry which is preliminary data.</text>
</comment>
<evidence type="ECO:0000256" key="2">
    <source>
        <dbReference type="ARBA" id="ARBA00012417"/>
    </source>
</evidence>
<feature type="binding site" evidence="16">
    <location>
        <position position="13"/>
    </location>
    <ligand>
        <name>substrate</name>
    </ligand>
</feature>
<accession>A0A9Q4MI18</accession>
<evidence type="ECO:0000256" key="15">
    <source>
        <dbReference type="PIRSR" id="PIRSR606309-1"/>
    </source>
</evidence>
<dbReference type="NCBIfam" id="TIGR00573">
    <property type="entry name" value="dnaq"/>
    <property type="match status" value="1"/>
</dbReference>
<reference evidence="20" key="4">
    <citation type="journal article" date="2023" name="Commun. Biol.">
        <title>Suspicions of two bridgehead invasions of Xylella fastidiosa subsp. multiplex in France.</title>
        <authorList>
            <person name="Dupas E."/>
            <person name="Durand K."/>
            <person name="Rieux A."/>
            <person name="Briand M."/>
            <person name="Pruvost O."/>
            <person name="Cunty A."/>
            <person name="Denance N."/>
            <person name="Donnadieu C."/>
            <person name="Legendre B."/>
            <person name="Lopez-Roques C."/>
            <person name="Cesbron S."/>
            <person name="Ravigne V."/>
            <person name="Jacques M.A."/>
        </authorList>
    </citation>
    <scope>NUCLEOTIDE SEQUENCE</scope>
    <source>
        <strain evidence="20">CFBP8070</strain>
    </source>
</reference>
<dbReference type="Proteomes" id="UP001220702">
    <property type="component" value="Unassembled WGS sequence"/>
</dbReference>
<dbReference type="SUPFAM" id="SSF53098">
    <property type="entry name" value="Ribonuclease H-like"/>
    <property type="match status" value="1"/>
</dbReference>
<dbReference type="EC" id="2.7.7.7" evidence="2 18"/>
<keyword evidence="9 18" id="KW-0378">Hydrolase</keyword>
<feature type="binding site" evidence="17">
    <location>
        <position position="162"/>
    </location>
    <ligand>
        <name>a divalent metal cation</name>
        <dbReference type="ChEBI" id="CHEBI:60240"/>
        <label>1</label>
        <note>catalytic</note>
    </ligand>
</feature>
<feature type="active site" description="Proton acceptor" evidence="15">
    <location>
        <position position="157"/>
    </location>
</feature>
<dbReference type="GO" id="GO:0003677">
    <property type="term" value="F:DNA binding"/>
    <property type="evidence" value="ECO:0007669"/>
    <property type="project" value="InterPro"/>
</dbReference>
<evidence type="ECO:0000259" key="19">
    <source>
        <dbReference type="SMART" id="SM00479"/>
    </source>
</evidence>
<dbReference type="GO" id="GO:0005829">
    <property type="term" value="C:cytosol"/>
    <property type="evidence" value="ECO:0007669"/>
    <property type="project" value="TreeGrafter"/>
</dbReference>
<keyword evidence="13 17" id="KW-0464">Manganese</keyword>
<evidence type="ECO:0000256" key="7">
    <source>
        <dbReference type="ARBA" id="ARBA00022722"/>
    </source>
</evidence>
<evidence type="ECO:0000256" key="10">
    <source>
        <dbReference type="ARBA" id="ARBA00022839"/>
    </source>
</evidence>
<keyword evidence="4 18" id="KW-0808">Transferase</keyword>
<organism evidence="21 22">
    <name type="scientific">Xylella fastidiosa subsp. multiplex</name>
    <dbReference type="NCBI Taxonomy" id="644357"/>
    <lineage>
        <taxon>Bacteria</taxon>
        <taxon>Pseudomonadati</taxon>
        <taxon>Pseudomonadota</taxon>
        <taxon>Gammaproteobacteria</taxon>
        <taxon>Lysobacterales</taxon>
        <taxon>Lysobacteraceae</taxon>
        <taxon>Xylella</taxon>
    </lineage>
</organism>
<dbReference type="RefSeq" id="WP_027700529.1">
    <property type="nucleotide sequence ID" value="NZ_CP047134.1"/>
</dbReference>
<dbReference type="EMBL" id="VDCJ01000336">
    <property type="protein sequence ID" value="MRU23309.1"/>
    <property type="molecule type" value="Genomic_DNA"/>
</dbReference>
<dbReference type="InterPro" id="IPR006054">
    <property type="entry name" value="DnaQ"/>
</dbReference>
<protein>
    <recommendedName>
        <fullName evidence="3 18">DNA polymerase III subunit epsilon</fullName>
        <ecNumber evidence="2 18">2.7.7.7</ecNumber>
    </recommendedName>
</protein>
<dbReference type="CDD" id="cd06131">
    <property type="entry name" value="DNA_pol_III_epsilon_Ecoli_like"/>
    <property type="match status" value="1"/>
</dbReference>
<evidence type="ECO:0000256" key="14">
    <source>
        <dbReference type="ARBA" id="ARBA00049244"/>
    </source>
</evidence>
<sequence length="239" mass="26437">MRNKKRQIVLDTETTGLEWSKGNRIVEIGAVELLDRRLSGDKFHRYLKPDVSFESGAQEVTGLTMEFLADKPEFSMIADEFLAYINGAELIIHNAAFDLGFLDYELSRLGSQYGKITDRASVLDTLVMARERYPGQRNSLDALCKRLGVDNAHRQLHGALLDAQILADVYIALTCGQEEIGFALPESSCGGVDAASVAFMPDVLLTRPCVVVSQSELEAHEARLAKLRKIAGHVLWDAI</sequence>
<comment type="subunit">
    <text evidence="18">DNA polymerase III contains a core (composed of alpha, epsilon and theta chains) that associates with a tau subunit. This core dimerizes to form the POLIII' complex. PolIII' associates with the gamma complex (composed of gamma, delta, delta', psi and chi chains) and with the beta chain to form the complete DNA polymerase III complex.</text>
</comment>
<dbReference type="AlphaFoldDB" id="A0A9Q4MI18"/>
<evidence type="ECO:0000256" key="4">
    <source>
        <dbReference type="ARBA" id="ARBA00022679"/>
    </source>
</evidence>
<evidence type="ECO:0000256" key="8">
    <source>
        <dbReference type="ARBA" id="ARBA00022723"/>
    </source>
</evidence>
<feature type="binding site" evidence="16">
    <location>
        <position position="162"/>
    </location>
    <ligand>
        <name>substrate</name>
    </ligand>
</feature>
<feature type="domain" description="Exonuclease" evidence="19">
    <location>
        <begin position="6"/>
        <end position="179"/>
    </location>
</feature>
<keyword evidence="10 18" id="KW-0269">Exonuclease</keyword>
<proteinExistence type="predicted"/>
<dbReference type="Pfam" id="PF00929">
    <property type="entry name" value="RNase_T"/>
    <property type="match status" value="1"/>
</dbReference>
<keyword evidence="6 18" id="KW-0235">DNA replication</keyword>
<comment type="cofactor">
    <cofactor evidence="1 18">
        <name>Mn(2+)</name>
        <dbReference type="ChEBI" id="CHEBI:29035"/>
    </cofactor>
</comment>
<comment type="cofactor">
    <cofactor evidence="17">
        <name>Mg(2+)</name>
        <dbReference type="ChEBI" id="CHEBI:18420"/>
    </cofactor>
    <cofactor evidence="17">
        <name>Mn(2+)</name>
        <dbReference type="ChEBI" id="CHEBI:29035"/>
    </cofactor>
    <text evidence="17">Binds 2 divalent metal cations. Magnesium or manganese.</text>
</comment>
<dbReference type="GO" id="GO:0008408">
    <property type="term" value="F:3'-5' exonuclease activity"/>
    <property type="evidence" value="ECO:0007669"/>
    <property type="project" value="TreeGrafter"/>
</dbReference>
<feature type="binding site" evidence="17">
    <location>
        <position position="11"/>
    </location>
    <ligand>
        <name>a divalent metal cation</name>
        <dbReference type="ChEBI" id="CHEBI:60240"/>
        <label>1</label>
        <note>catalytic</note>
    </ligand>
</feature>
<dbReference type="Gene3D" id="3.30.420.10">
    <property type="entry name" value="Ribonuclease H-like superfamily/Ribonuclease H"/>
    <property type="match status" value="1"/>
</dbReference>
<dbReference type="PANTHER" id="PTHR30231">
    <property type="entry name" value="DNA POLYMERASE III SUBUNIT EPSILON"/>
    <property type="match status" value="1"/>
</dbReference>
<dbReference type="InterPro" id="IPR012337">
    <property type="entry name" value="RNaseH-like_sf"/>
</dbReference>
<evidence type="ECO:0000256" key="5">
    <source>
        <dbReference type="ARBA" id="ARBA00022695"/>
    </source>
</evidence>
<gene>
    <name evidence="18 21" type="primary">dnaQ</name>
    <name evidence="21" type="ORF">FG476_04250</name>
    <name evidence="20" type="ORF">LOK82_11170</name>
</gene>
<reference evidence="21" key="1">
    <citation type="submission" date="2019-05" db="EMBL/GenBank/DDBJ databases">
        <authorList>
            <person name="Castillo A."/>
            <person name="Giampetruzzi A."/>
            <person name="Landa B."/>
            <person name="Saponari M."/>
            <person name="Almeida R.P.P."/>
            <person name="Moralejo E."/>
            <person name="Marco-Noales E."/>
            <person name="Velasco-Amo M.P."/>
            <person name="Roman-Ecija M."/>
            <person name="Navarro I."/>
            <person name="Monterde A."/>
            <person name="Barbe S."/>
        </authorList>
    </citation>
    <scope>NUCLEOTIDE SEQUENCE</scope>
    <source>
        <strain evidence="21">XYL1981</strain>
    </source>
</reference>
<evidence type="ECO:0000256" key="13">
    <source>
        <dbReference type="ARBA" id="ARBA00023211"/>
    </source>
</evidence>
<dbReference type="GO" id="GO:0003887">
    <property type="term" value="F:DNA-directed DNA polymerase activity"/>
    <property type="evidence" value="ECO:0007669"/>
    <property type="project" value="UniProtKB-KW"/>
</dbReference>
<dbReference type="InterPro" id="IPR036397">
    <property type="entry name" value="RNaseH_sf"/>
</dbReference>
<dbReference type="GO" id="GO:0045004">
    <property type="term" value="P:DNA replication proofreading"/>
    <property type="evidence" value="ECO:0007669"/>
    <property type="project" value="TreeGrafter"/>
</dbReference>
<dbReference type="NCBIfam" id="TIGR01406">
    <property type="entry name" value="dnaQ_proteo"/>
    <property type="match status" value="1"/>
</dbReference>
<dbReference type="SMART" id="SM00479">
    <property type="entry name" value="EXOIII"/>
    <property type="match status" value="1"/>
</dbReference>
<comment type="function">
    <text evidence="18">DNA polymerase III is a complex, multichain enzyme responsible for most of the replicative synthesis in bacteria. The epsilon subunit contain the editing function and is a proofreading 3'-5' exonuclease.</text>
</comment>
<evidence type="ECO:0000313" key="22">
    <source>
        <dbReference type="Proteomes" id="UP000474061"/>
    </source>
</evidence>
<evidence type="ECO:0000256" key="9">
    <source>
        <dbReference type="ARBA" id="ARBA00022801"/>
    </source>
</evidence>
<reference evidence="21" key="2">
    <citation type="journal article" date="2020" name="Appl. Environ. Microbiol.">
        <title>Multiple intercontinental introductions associated with the emergence of a plant pathogen in Europe.</title>
        <authorList>
            <person name="Landa B.B."/>
            <person name="Castillo A.I."/>
            <person name="Giampetruzzi A."/>
            <person name="Kahn A."/>
            <person name="Roman-Ecija M."/>
            <person name="Velasco-Amo M.P."/>
            <person name="Navas-Cortes J.A."/>
            <person name="Marco-Noales E."/>
            <person name="Barbe S."/>
            <person name="Moralejo E."/>
            <person name="Coletta-Filho H.D."/>
            <person name="Saldarelli P."/>
            <person name="Saponari M."/>
            <person name="Almeida R.P.P."/>
        </authorList>
    </citation>
    <scope>NUCLEOTIDE SEQUENCE</scope>
    <source>
        <strain evidence="21">XYL1981</strain>
    </source>
</reference>
<evidence type="ECO:0000256" key="18">
    <source>
        <dbReference type="RuleBase" id="RU364087"/>
    </source>
</evidence>
<feature type="binding site" evidence="16">
    <location>
        <position position="11"/>
    </location>
    <ligand>
        <name>substrate</name>
    </ligand>
</feature>
<evidence type="ECO:0000256" key="17">
    <source>
        <dbReference type="PIRSR" id="PIRSR606309-3"/>
    </source>
</evidence>
<evidence type="ECO:0000256" key="12">
    <source>
        <dbReference type="ARBA" id="ARBA00022932"/>
    </source>
</evidence>
<keyword evidence="7 18" id="KW-0540">Nuclease</keyword>
<keyword evidence="5 18" id="KW-0548">Nucleotidyltransferase</keyword>
<keyword evidence="11 17" id="KW-0460">Magnesium</keyword>
<dbReference type="InterPro" id="IPR013520">
    <property type="entry name" value="Ribonucl_H"/>
</dbReference>
<dbReference type="GO" id="GO:0046872">
    <property type="term" value="F:metal ion binding"/>
    <property type="evidence" value="ECO:0007669"/>
    <property type="project" value="UniProtKB-KW"/>
</dbReference>
<dbReference type="NCBIfam" id="NF004316">
    <property type="entry name" value="PRK05711.1"/>
    <property type="match status" value="1"/>
</dbReference>
<comment type="catalytic activity">
    <reaction evidence="14 18">
        <text>DNA(n) + a 2'-deoxyribonucleoside 5'-triphosphate = DNA(n+1) + diphosphate</text>
        <dbReference type="Rhea" id="RHEA:22508"/>
        <dbReference type="Rhea" id="RHEA-COMP:17339"/>
        <dbReference type="Rhea" id="RHEA-COMP:17340"/>
        <dbReference type="ChEBI" id="CHEBI:33019"/>
        <dbReference type="ChEBI" id="CHEBI:61560"/>
        <dbReference type="ChEBI" id="CHEBI:173112"/>
        <dbReference type="EC" id="2.7.7.7"/>
    </reaction>
</comment>